<name>A0AA38LXY2_9TREE</name>
<evidence type="ECO:0000313" key="1">
    <source>
        <dbReference type="EMBL" id="KAI9639163.1"/>
    </source>
</evidence>
<reference evidence="1" key="1">
    <citation type="journal article" date="2022" name="G3 (Bethesda)">
        <title>High quality genome of the basidiomycete yeast Dioszegia hungarica PDD-24b-2 isolated from cloud water.</title>
        <authorList>
            <person name="Jarrige D."/>
            <person name="Haridas S."/>
            <person name="Bleykasten-Grosshans C."/>
            <person name="Joly M."/>
            <person name="Nadalig T."/>
            <person name="Sancelme M."/>
            <person name="Vuilleumier S."/>
            <person name="Grigoriev I.V."/>
            <person name="Amato P."/>
            <person name="Bringel F."/>
        </authorList>
    </citation>
    <scope>NUCLEOTIDE SEQUENCE</scope>
    <source>
        <strain evidence="1">PDD-24b-2</strain>
    </source>
</reference>
<sequence>MLFSTESLTNEVAFQQHGRTIPVRQYQHQQPHIPILRPQPPSYLQSMLQATASWLYAAPIPRVRRQDEAYLSLLIHGAAYFHLILPIPKDIDAFTAAEQGWINDSLTKLNTSRALQRLRYLSTKSYAWQSDARGELITDRRVRGPSDQREDRNYLAPAAFGDVAFHTNVETACQRLDIGESERGFPALMQDLQYRAHIDYAGIGVPVILGGHSRWYYCLPDSHEIPTLKNKVNIFVGSLIGHAIERVMAYRRLQRSSGRTDVDPPNHVDIYLPAPLGEPRFLDVIQGSFPTGMKMMYMGVGFPPTRHAKDVWNFFPLHEAPPCEACGWTCSSSDAPSSPPSTPEYVKQVRSLIGDAVRAMIPQAQSLLKGK</sequence>
<keyword evidence="2" id="KW-1185">Reference proteome</keyword>
<dbReference type="AlphaFoldDB" id="A0AA38LXY2"/>
<dbReference type="Proteomes" id="UP001164286">
    <property type="component" value="Unassembled WGS sequence"/>
</dbReference>
<accession>A0AA38LXY2</accession>
<proteinExistence type="predicted"/>
<dbReference type="RefSeq" id="XP_052948940.1">
    <property type="nucleotide sequence ID" value="XM_053087773.1"/>
</dbReference>
<evidence type="ECO:0000313" key="2">
    <source>
        <dbReference type="Proteomes" id="UP001164286"/>
    </source>
</evidence>
<protein>
    <submittedName>
        <fullName evidence="1">Uncharacterized protein</fullName>
    </submittedName>
</protein>
<dbReference type="GeneID" id="77726978"/>
<comment type="caution">
    <text evidence="1">The sequence shown here is derived from an EMBL/GenBank/DDBJ whole genome shotgun (WGS) entry which is preliminary data.</text>
</comment>
<dbReference type="EMBL" id="JAKWFO010000001">
    <property type="protein sequence ID" value="KAI9639163.1"/>
    <property type="molecule type" value="Genomic_DNA"/>
</dbReference>
<gene>
    <name evidence="1" type="ORF">MKK02DRAFT_29279</name>
</gene>
<organism evidence="1 2">
    <name type="scientific">Dioszegia hungarica</name>
    <dbReference type="NCBI Taxonomy" id="4972"/>
    <lineage>
        <taxon>Eukaryota</taxon>
        <taxon>Fungi</taxon>
        <taxon>Dikarya</taxon>
        <taxon>Basidiomycota</taxon>
        <taxon>Agaricomycotina</taxon>
        <taxon>Tremellomycetes</taxon>
        <taxon>Tremellales</taxon>
        <taxon>Bulleribasidiaceae</taxon>
        <taxon>Dioszegia</taxon>
    </lineage>
</organism>